<reference evidence="3" key="1">
    <citation type="journal article" date="2020" name="J. Eukaryot. Microbiol.">
        <title>De novo Sequencing, Assembly and Annotation of the Transcriptome for the Free-Living Testate Amoeba Arcella intermedia.</title>
        <authorList>
            <person name="Ribeiro G.M."/>
            <person name="Porfirio-Sousa A.L."/>
            <person name="Maurer-Alcala X.X."/>
            <person name="Katz L.A."/>
            <person name="Lahr D.J.G."/>
        </authorList>
    </citation>
    <scope>NUCLEOTIDE SEQUENCE</scope>
</reference>
<dbReference type="InterPro" id="IPR007109">
    <property type="entry name" value="Brix"/>
</dbReference>
<sequence>MEKRKRRERRQKEREQLGDAAPPPPPQRTLDNTREPDDTFVQPDDEELKNDTAVDEFAEFFLNKGMPKILITTSPHRNKRGKETMSFVEDLLKMFPNMTFRERRNYALKEIVDYCKAENYTDIMVVNEDAKQPNSLLLCHLPDGPTALFKLTSVILSQNIHNHAAPSDHYPEIILNRFSTRLGHSIGRMFAALVPAQPEFVGRRVMTFHNQRDFVFFRQHRYVFDSPEKARLQEIGPRFTLKLKYLQHGTFDSKFGEYEWLPKKELVTSRRRFFL</sequence>
<organism evidence="3">
    <name type="scientific">Arcella intermedia</name>
    <dbReference type="NCBI Taxonomy" id="1963864"/>
    <lineage>
        <taxon>Eukaryota</taxon>
        <taxon>Amoebozoa</taxon>
        <taxon>Tubulinea</taxon>
        <taxon>Elardia</taxon>
        <taxon>Arcellinida</taxon>
        <taxon>Sphaerothecina</taxon>
        <taxon>Arcellidae</taxon>
        <taxon>Arcella</taxon>
    </lineage>
</organism>
<dbReference type="GO" id="GO:0000460">
    <property type="term" value="P:maturation of 5.8S rRNA"/>
    <property type="evidence" value="ECO:0007669"/>
    <property type="project" value="TreeGrafter"/>
</dbReference>
<protein>
    <recommendedName>
        <fullName evidence="2">Brix domain-containing protein</fullName>
    </recommendedName>
</protein>
<dbReference type="FunFam" id="3.40.50.10480:FF:000002">
    <property type="entry name" value="Ribosome production factor 1"/>
    <property type="match status" value="1"/>
</dbReference>
<dbReference type="PANTHER" id="PTHR22734">
    <property type="entry name" value="U3 SMALL NUCLEOLAR RIBONUCLEOPROTEIN PROTEIN IMP4"/>
    <property type="match status" value="1"/>
</dbReference>
<feature type="domain" description="Brix" evidence="2">
    <location>
        <begin position="67"/>
        <end position="252"/>
    </location>
</feature>
<dbReference type="Gene3D" id="3.40.50.10480">
    <property type="entry name" value="Probable brix-domain ribosomal biogenesis protein"/>
    <property type="match status" value="1"/>
</dbReference>
<evidence type="ECO:0000313" key="3">
    <source>
        <dbReference type="EMBL" id="NDV33548.1"/>
    </source>
</evidence>
<dbReference type="EMBL" id="GIBP01004579">
    <property type="protein sequence ID" value="NDV33548.1"/>
    <property type="molecule type" value="Transcribed_RNA"/>
</dbReference>
<dbReference type="GO" id="GO:0030687">
    <property type="term" value="C:preribosome, large subunit precursor"/>
    <property type="evidence" value="ECO:0007669"/>
    <property type="project" value="TreeGrafter"/>
</dbReference>
<evidence type="ECO:0000259" key="2">
    <source>
        <dbReference type="PROSITE" id="PS50833"/>
    </source>
</evidence>
<dbReference type="GO" id="GO:0042134">
    <property type="term" value="F:rRNA primary transcript binding"/>
    <property type="evidence" value="ECO:0007669"/>
    <property type="project" value="InterPro"/>
</dbReference>
<dbReference type="PANTHER" id="PTHR22734:SF3">
    <property type="entry name" value="RIBOSOME PRODUCTION FACTOR 1"/>
    <property type="match status" value="1"/>
</dbReference>
<dbReference type="GO" id="GO:0005730">
    <property type="term" value="C:nucleolus"/>
    <property type="evidence" value="ECO:0007669"/>
    <property type="project" value="TreeGrafter"/>
</dbReference>
<name>A0A6B2L9U3_9EUKA</name>
<dbReference type="SUPFAM" id="SSF52954">
    <property type="entry name" value="Class II aaRS ABD-related"/>
    <property type="match status" value="1"/>
</dbReference>
<dbReference type="AlphaFoldDB" id="A0A6B2L9U3"/>
<dbReference type="Pfam" id="PF04427">
    <property type="entry name" value="Brix"/>
    <property type="match status" value="1"/>
</dbReference>
<dbReference type="SMART" id="SM00879">
    <property type="entry name" value="Brix"/>
    <property type="match status" value="1"/>
</dbReference>
<dbReference type="InterPro" id="IPR044281">
    <property type="entry name" value="IMP4/RPF1"/>
</dbReference>
<evidence type="ECO:0000256" key="1">
    <source>
        <dbReference type="SAM" id="MobiDB-lite"/>
    </source>
</evidence>
<dbReference type="PROSITE" id="PS50833">
    <property type="entry name" value="BRIX"/>
    <property type="match status" value="1"/>
</dbReference>
<proteinExistence type="predicted"/>
<feature type="region of interest" description="Disordered" evidence="1">
    <location>
        <begin position="1"/>
        <end position="47"/>
    </location>
</feature>
<accession>A0A6B2L9U3</accession>
<dbReference type="GO" id="GO:0000470">
    <property type="term" value="P:maturation of LSU-rRNA"/>
    <property type="evidence" value="ECO:0007669"/>
    <property type="project" value="TreeGrafter"/>
</dbReference>